<evidence type="ECO:0000313" key="1">
    <source>
        <dbReference type="EMBL" id="MEL1248379.1"/>
    </source>
</evidence>
<comment type="caution">
    <text evidence="1">The sequence shown here is derived from an EMBL/GenBank/DDBJ whole genome shotgun (WGS) entry which is preliminary data.</text>
</comment>
<protein>
    <submittedName>
        <fullName evidence="1">Uncharacterized protein</fullName>
    </submittedName>
</protein>
<sequence length="199" mass="23535">MEIVSTFAVVEESLYSVLYDTEINAVDDNGVTIPVEQLHEFRRLFYFWNDPVRLRAFFEEHEEDLKEAYWEGITIDEAIEKTRKEAKKLEAILIEYAEHGKTTRHKNLSMLFKPLSDGKFEKEFEKDKVKVDGKKTWIRLYAIRIDANLFVVCGGAIKLRKTLNDRTYLLNELEKLKITRSYLMDEDNDELELFELIVN</sequence>
<gene>
    <name evidence="1" type="ORF">AAEO58_10020</name>
</gene>
<accession>A0ABU9I8L2</accession>
<dbReference type="EMBL" id="JBBYHT010000004">
    <property type="protein sequence ID" value="MEL1248379.1"/>
    <property type="molecule type" value="Genomic_DNA"/>
</dbReference>
<keyword evidence="2" id="KW-1185">Reference proteome</keyword>
<evidence type="ECO:0000313" key="2">
    <source>
        <dbReference type="Proteomes" id="UP001393056"/>
    </source>
</evidence>
<dbReference type="RefSeq" id="WP_341683269.1">
    <property type="nucleotide sequence ID" value="NZ_JBBYHT010000004.1"/>
</dbReference>
<dbReference type="Proteomes" id="UP001393056">
    <property type="component" value="Unassembled WGS sequence"/>
</dbReference>
<reference evidence="1 2" key="1">
    <citation type="submission" date="2024-04" db="EMBL/GenBank/DDBJ databases">
        <title>Flavobacterium sp. DGU41 16S ribosomal RNA gene Genome sequencing and assembly.</title>
        <authorList>
            <person name="Park S."/>
        </authorList>
    </citation>
    <scope>NUCLEOTIDE SEQUENCE [LARGE SCALE GENOMIC DNA]</scope>
    <source>
        <strain evidence="1 2">DGU41</strain>
    </source>
</reference>
<name>A0ABU9I8L2_9FLAO</name>
<proteinExistence type="predicted"/>
<organism evidence="1 2">
    <name type="scientific">Flavobacterium helocola</name>
    <dbReference type="NCBI Taxonomy" id="3139139"/>
    <lineage>
        <taxon>Bacteria</taxon>
        <taxon>Pseudomonadati</taxon>
        <taxon>Bacteroidota</taxon>
        <taxon>Flavobacteriia</taxon>
        <taxon>Flavobacteriales</taxon>
        <taxon>Flavobacteriaceae</taxon>
        <taxon>Flavobacterium</taxon>
    </lineage>
</organism>